<dbReference type="InterPro" id="IPR049704">
    <property type="entry name" value="Aminotrans_3_PPA_site"/>
</dbReference>
<name>A0A5S3V1E7_9GAMM</name>
<dbReference type="PANTHER" id="PTHR43713">
    <property type="entry name" value="GLUTAMATE-1-SEMIALDEHYDE 2,1-AMINOMUTASE"/>
    <property type="match status" value="1"/>
</dbReference>
<organism evidence="4 5">
    <name type="scientific">Pseudoalteromonas aurantia</name>
    <dbReference type="NCBI Taxonomy" id="43654"/>
    <lineage>
        <taxon>Bacteria</taxon>
        <taxon>Pseudomonadati</taxon>
        <taxon>Pseudomonadota</taxon>
        <taxon>Gammaproteobacteria</taxon>
        <taxon>Alteromonadales</taxon>
        <taxon>Pseudoalteromonadaceae</taxon>
        <taxon>Pseudoalteromonas</taxon>
    </lineage>
</organism>
<dbReference type="Pfam" id="PF21607">
    <property type="entry name" value="FabD_helical_ins"/>
    <property type="match status" value="1"/>
</dbReference>
<dbReference type="InterPro" id="IPR015421">
    <property type="entry name" value="PyrdxlP-dep_Trfase_major"/>
</dbReference>
<dbReference type="OrthoDB" id="9808564at2"/>
<evidence type="ECO:0000313" key="4">
    <source>
        <dbReference type="EMBL" id="TMO63768.1"/>
    </source>
</evidence>
<dbReference type="Gene3D" id="3.20.20.70">
    <property type="entry name" value="Aldolase class I"/>
    <property type="match status" value="1"/>
</dbReference>
<dbReference type="GO" id="GO:0008483">
    <property type="term" value="F:transaminase activity"/>
    <property type="evidence" value="ECO:0007669"/>
    <property type="project" value="InterPro"/>
</dbReference>
<dbReference type="GO" id="GO:0030170">
    <property type="term" value="F:pyridoxal phosphate binding"/>
    <property type="evidence" value="ECO:0007669"/>
    <property type="project" value="InterPro"/>
</dbReference>
<evidence type="ECO:0000256" key="2">
    <source>
        <dbReference type="ARBA" id="ARBA00022898"/>
    </source>
</evidence>
<dbReference type="NCBIfam" id="TIGR02814">
    <property type="entry name" value="pfaD_fam"/>
    <property type="match status" value="1"/>
</dbReference>
<protein>
    <submittedName>
        <fullName evidence="4">PfaD family protein</fullName>
    </submittedName>
</protein>
<dbReference type="Gene3D" id="3.40.640.10">
    <property type="entry name" value="Type I PLP-dependent aspartate aminotransferase-like (Major domain)"/>
    <property type="match status" value="1"/>
</dbReference>
<dbReference type="PANTHER" id="PTHR43713:SF3">
    <property type="entry name" value="GLUTAMATE-1-SEMIALDEHYDE 2,1-AMINOMUTASE 1, CHLOROPLASTIC-RELATED"/>
    <property type="match status" value="1"/>
</dbReference>
<dbReference type="AlphaFoldDB" id="A0A5S3V1E7"/>
<keyword evidence="2" id="KW-0663">Pyridoxal phosphate</keyword>
<dbReference type="InterPro" id="IPR014179">
    <property type="entry name" value="PfaD-like_TIM-barrel"/>
</dbReference>
<gene>
    <name evidence="4" type="ORF">CWC19_19000</name>
</gene>
<sequence>MTMLTQIKDNLATLDLPLAVWSKESTRTLMPLSQLVGDQISINDVAGVIPAVTPNTLGSESFRKAYGLKYAYMGGAMANGIHSAKMVAAFTNAGMLGSFGAGGLTLSHIEQSLQEIKQAVGGKTFAMNMLHNPADLEWEMQVVQLCLDNEVKVVEAAAYINLTPALVYFRLKGAQLINGQVVPAQRVIAKISRPEVAAKFLAPAPSKMVAKLVASGHLSEAEATLSEKIAMADDITVEADSGGHTDHGSLSCIFPQMLRLATRMREQHGYKQPVRVGAAGGIGCPESVAAVYAMGAAYVVTGSINQACVESGTSDLVREMLTNATTADVVSSPSADMFELGAQVQTLKKGTMYGVRSQKLYQIYKRYDSLEQIPEADRLQLEKQMFHKPLLQVWEDTKAFFASRNLQRIADSAEQDPKRKMALVFQWYLGQSSKWAITGDAGRRIDYQIWCGPAMGANNDWLQDTHLQAASARTVEGIANYLLNCAAYLTRVNIAKNLFVSGIEQCQDGTFPIRLQQVSEYADVPRDKEEIQNNSFQGEHKKMNTVVNQKLDLTESKKYFKKLWDVIPGGVHYNFADPERALIVPFVKGKGSRVWDMDGNEHLDLFCKFGALFVGHNNEEYNQILIDNMQKLTSVDTFDLEHEVCQKLIDNIPSAERVRFSLSGTEAVQNAIRLARGYTGKPRFVRFHGHYNGNADNVVGGRFNADGLDFPVPEMFKGDMLDTLGRFPNTLQDQTFMLPWNDPEVLERTLEQHGHEIAAVLMEPICMNGGGILPKDGYLERAKAACEKHNVILIFDEVITGVRFGLGGAQKLLGVTPHLTTLGKALGGGAVPISAIVGRKDIMDYYAKGKVIHAGTFNGYPMGLAAIKATFDLIEKDPGCYDRMGGLMSQMADIFVKAAHAADMPLVLQGMPNGMVFHSQNELVDRSEGYTAKVKMCDIIIREISKRYGIQFSPLSRMYSNLMLNQDDVAFFEERIYPTMVNAKQIIDITFPKGL</sequence>
<dbReference type="InterPro" id="IPR015424">
    <property type="entry name" value="PyrdxlP-dep_Trfase"/>
</dbReference>
<evidence type="ECO:0000259" key="3">
    <source>
        <dbReference type="Pfam" id="PF21607"/>
    </source>
</evidence>
<dbReference type="SUPFAM" id="SSF53383">
    <property type="entry name" value="PLP-dependent transferases"/>
    <property type="match status" value="1"/>
</dbReference>
<reference evidence="4 5" key="1">
    <citation type="submission" date="2018-01" db="EMBL/GenBank/DDBJ databases">
        <authorList>
            <person name="Paulsen S."/>
            <person name="Gram L.K."/>
        </authorList>
    </citation>
    <scope>NUCLEOTIDE SEQUENCE [LARGE SCALE GENOMIC DNA]</scope>
    <source>
        <strain evidence="4 5">S3790</strain>
    </source>
</reference>
<dbReference type="Pfam" id="PF03060">
    <property type="entry name" value="NMO"/>
    <property type="match status" value="1"/>
</dbReference>
<dbReference type="Gene3D" id="3.90.1150.10">
    <property type="entry name" value="Aspartate Aminotransferase, domain 1"/>
    <property type="match status" value="1"/>
</dbReference>
<dbReference type="SUPFAM" id="SSF51412">
    <property type="entry name" value="Inosine monophosphate dehydrogenase (IMPDH)"/>
    <property type="match status" value="1"/>
</dbReference>
<accession>A0A5S3V1E7</accession>
<dbReference type="EMBL" id="PNBX01000116">
    <property type="protein sequence ID" value="TMO63768.1"/>
    <property type="molecule type" value="Genomic_DNA"/>
</dbReference>
<evidence type="ECO:0000313" key="5">
    <source>
        <dbReference type="Proteomes" id="UP000307217"/>
    </source>
</evidence>
<comment type="caution">
    <text evidence="4">The sequence shown here is derived from an EMBL/GenBank/DDBJ whole genome shotgun (WGS) entry which is preliminary data.</text>
</comment>
<dbReference type="InterPro" id="IPR005814">
    <property type="entry name" value="Aminotrans_3"/>
</dbReference>
<proteinExistence type="predicted"/>
<dbReference type="PROSITE" id="PS00600">
    <property type="entry name" value="AA_TRANSFER_CLASS_3"/>
    <property type="match status" value="1"/>
</dbReference>
<feature type="domain" description="[Acyl-carrier-protein] S-malonyltransferase-like inserted helical" evidence="3">
    <location>
        <begin position="367"/>
        <end position="447"/>
    </location>
</feature>
<dbReference type="CDD" id="cd04742">
    <property type="entry name" value="NPD_FabD"/>
    <property type="match status" value="1"/>
</dbReference>
<dbReference type="Proteomes" id="UP000307217">
    <property type="component" value="Unassembled WGS sequence"/>
</dbReference>
<dbReference type="InterPro" id="IPR049489">
    <property type="entry name" value="FabD-like_helical_ins"/>
</dbReference>
<dbReference type="Pfam" id="PF00202">
    <property type="entry name" value="Aminotran_3"/>
    <property type="match status" value="1"/>
</dbReference>
<reference evidence="5" key="2">
    <citation type="submission" date="2019-06" db="EMBL/GenBank/DDBJ databases">
        <title>Co-occurence of chitin degradation, pigmentation and bioactivity in marine Pseudoalteromonas.</title>
        <authorList>
            <person name="Sonnenschein E.C."/>
            <person name="Bech P.K."/>
        </authorList>
    </citation>
    <scope>NUCLEOTIDE SEQUENCE [LARGE SCALE GENOMIC DNA]</scope>
    <source>
        <strain evidence="5">S3790</strain>
    </source>
</reference>
<evidence type="ECO:0000256" key="1">
    <source>
        <dbReference type="ARBA" id="ARBA00001933"/>
    </source>
</evidence>
<dbReference type="InterPro" id="IPR013785">
    <property type="entry name" value="Aldolase_TIM"/>
</dbReference>
<comment type="cofactor">
    <cofactor evidence="1">
        <name>pyridoxal 5'-phosphate</name>
        <dbReference type="ChEBI" id="CHEBI:597326"/>
    </cofactor>
</comment>
<dbReference type="InterPro" id="IPR015422">
    <property type="entry name" value="PyrdxlP-dep_Trfase_small"/>
</dbReference>
<dbReference type="RefSeq" id="WP_138593467.1">
    <property type="nucleotide sequence ID" value="NZ_PNBX01000116.1"/>
</dbReference>